<dbReference type="AlphaFoldDB" id="A0A4U9W3J5"/>
<organism evidence="1 2">
    <name type="scientific">Sphingobacterium thalpophilum</name>
    <dbReference type="NCBI Taxonomy" id="259"/>
    <lineage>
        <taxon>Bacteria</taxon>
        <taxon>Pseudomonadati</taxon>
        <taxon>Bacteroidota</taxon>
        <taxon>Sphingobacteriia</taxon>
        <taxon>Sphingobacteriales</taxon>
        <taxon>Sphingobacteriaceae</taxon>
        <taxon>Sphingobacterium</taxon>
    </lineage>
</organism>
<sequence>MVYTLHSGSITFLLQFYFNKINYFYNGLATSLKTANPSLTQTCAIVLCNMSMNYKHGSIPEVYHQQKRFPSRWKTFLSQCHFLTEGFFGSRSYLS</sequence>
<gene>
    <name evidence="1" type="ORF">NCTC11429_04779</name>
</gene>
<accession>A0A4U9W3J5</accession>
<proteinExistence type="predicted"/>
<reference evidence="1 2" key="1">
    <citation type="submission" date="2019-05" db="EMBL/GenBank/DDBJ databases">
        <authorList>
            <consortium name="Pathogen Informatics"/>
        </authorList>
    </citation>
    <scope>NUCLEOTIDE SEQUENCE [LARGE SCALE GENOMIC DNA]</scope>
    <source>
        <strain evidence="1 2">NCTC11429</strain>
    </source>
</reference>
<evidence type="ECO:0000313" key="1">
    <source>
        <dbReference type="EMBL" id="VTR53262.1"/>
    </source>
</evidence>
<dbReference type="Proteomes" id="UP000308196">
    <property type="component" value="Chromosome"/>
</dbReference>
<evidence type="ECO:0000313" key="2">
    <source>
        <dbReference type="Proteomes" id="UP000308196"/>
    </source>
</evidence>
<name>A0A4U9W3J5_9SPHI</name>
<dbReference type="STRING" id="1123265.GCA_000686625_00117"/>
<dbReference type="KEGG" id="stha:NCTC11429_04779"/>
<protein>
    <submittedName>
        <fullName evidence="1">Uncharacterized protein</fullName>
    </submittedName>
</protein>
<dbReference type="EMBL" id="LR590484">
    <property type="protein sequence ID" value="VTR53262.1"/>
    <property type="molecule type" value="Genomic_DNA"/>
</dbReference>